<evidence type="ECO:0000313" key="3">
    <source>
        <dbReference type="Proteomes" id="UP000223366"/>
    </source>
</evidence>
<comment type="caution">
    <text evidence="2">The sequence shown here is derived from an EMBL/GenBank/DDBJ whole genome shotgun (WGS) entry which is preliminary data.</text>
</comment>
<evidence type="ECO:0000259" key="1">
    <source>
        <dbReference type="PROSITE" id="PS50853"/>
    </source>
</evidence>
<dbReference type="Proteomes" id="UP000223366">
    <property type="component" value="Unassembled WGS sequence"/>
</dbReference>
<feature type="domain" description="Fibronectin type-III" evidence="1">
    <location>
        <begin position="21"/>
        <end position="124"/>
    </location>
</feature>
<dbReference type="EMBL" id="NVDU01000003">
    <property type="protein sequence ID" value="PFV35641.1"/>
    <property type="molecule type" value="Genomic_DNA"/>
</dbReference>
<dbReference type="SUPFAM" id="SSF49265">
    <property type="entry name" value="Fibronectin type III"/>
    <property type="match status" value="1"/>
</dbReference>
<evidence type="ECO:0000313" key="2">
    <source>
        <dbReference type="EMBL" id="PFV35641.1"/>
    </source>
</evidence>
<name>A0A9X7BTC5_BACTU</name>
<dbReference type="InterPro" id="IPR003961">
    <property type="entry name" value="FN3_dom"/>
</dbReference>
<dbReference type="RefSeq" id="WP_098205242.1">
    <property type="nucleotide sequence ID" value="NZ_NTYX01000011.1"/>
</dbReference>
<dbReference type="CDD" id="cd00063">
    <property type="entry name" value="FN3"/>
    <property type="match status" value="1"/>
</dbReference>
<organism evidence="2 3">
    <name type="scientific">Bacillus thuringiensis</name>
    <dbReference type="NCBI Taxonomy" id="1428"/>
    <lineage>
        <taxon>Bacteria</taxon>
        <taxon>Bacillati</taxon>
        <taxon>Bacillota</taxon>
        <taxon>Bacilli</taxon>
        <taxon>Bacillales</taxon>
        <taxon>Bacillaceae</taxon>
        <taxon>Bacillus</taxon>
        <taxon>Bacillus cereus group</taxon>
    </lineage>
</organism>
<dbReference type="PROSITE" id="PS50853">
    <property type="entry name" value="FN3"/>
    <property type="match status" value="1"/>
</dbReference>
<proteinExistence type="predicted"/>
<protein>
    <recommendedName>
        <fullName evidence="1">Fibronectin type-III domain-containing protein</fullName>
    </recommendedName>
</protein>
<gene>
    <name evidence="2" type="ORF">COK99_01080</name>
</gene>
<accession>A0A9X7BTC5</accession>
<dbReference type="Gene3D" id="2.60.40.10">
    <property type="entry name" value="Immunoglobulins"/>
    <property type="match status" value="2"/>
</dbReference>
<dbReference type="InterPro" id="IPR013783">
    <property type="entry name" value="Ig-like_fold"/>
</dbReference>
<dbReference type="AlphaFoldDB" id="A0A9X7BTC5"/>
<reference evidence="2 3" key="1">
    <citation type="submission" date="2017-09" db="EMBL/GenBank/DDBJ databases">
        <title>Large-scale bioinformatics analysis of Bacillus genomes uncovers conserved roles of natural products in bacterial physiology.</title>
        <authorList>
            <consortium name="Agbiome Team Llc"/>
            <person name="Bleich R.M."/>
            <person name="Grubbs K.J."/>
            <person name="Santa Maria K.C."/>
            <person name="Allen S.E."/>
            <person name="Farag S."/>
            <person name="Shank E.A."/>
            <person name="Bowers A."/>
        </authorList>
    </citation>
    <scope>NUCLEOTIDE SEQUENCE [LARGE SCALE GENOMIC DNA]</scope>
    <source>
        <strain evidence="2 3">AFS060060</strain>
    </source>
</reference>
<sequence>MSALESRYSVQAFATAGDTIAPGKVVGLGYTVEQGKVVLTWEALKVNQDGTILDDLQGYRIFRKKTSGGTFALVGSVNASTTTYTDTGMKDGATYIYAVAAFDDEALPQEGEKSAELEVKTIPSVPTGLTATGFDGKIRLDWQSIKNESDAELNENLAGYNIYRSTKDGTEYTKIGTAGITEATFEDSTVENSTKYYYVITSYDNTL</sequence>
<dbReference type="InterPro" id="IPR036116">
    <property type="entry name" value="FN3_sf"/>
</dbReference>